<dbReference type="GO" id="GO:0005524">
    <property type="term" value="F:ATP binding"/>
    <property type="evidence" value="ECO:0007669"/>
    <property type="project" value="UniProtKB-KW"/>
</dbReference>
<dbReference type="GO" id="GO:0003724">
    <property type="term" value="F:RNA helicase activity"/>
    <property type="evidence" value="ECO:0007669"/>
    <property type="project" value="UniProtKB-EC"/>
</dbReference>
<dbReference type="InterPro" id="IPR001650">
    <property type="entry name" value="Helicase_C-like"/>
</dbReference>
<dbReference type="InterPro" id="IPR027417">
    <property type="entry name" value="P-loop_NTPase"/>
</dbReference>
<evidence type="ECO:0000313" key="10">
    <source>
        <dbReference type="EMBL" id="KAJ3176755.1"/>
    </source>
</evidence>
<dbReference type="GO" id="GO:0016787">
    <property type="term" value="F:hydrolase activity"/>
    <property type="evidence" value="ECO:0007669"/>
    <property type="project" value="UniProtKB-KW"/>
</dbReference>
<dbReference type="CDD" id="cd18787">
    <property type="entry name" value="SF2_C_DEAD"/>
    <property type="match status" value="1"/>
</dbReference>
<dbReference type="PROSITE" id="PS51192">
    <property type="entry name" value="HELICASE_ATP_BIND_1"/>
    <property type="match status" value="1"/>
</dbReference>
<evidence type="ECO:0000256" key="1">
    <source>
        <dbReference type="ARBA" id="ARBA00012552"/>
    </source>
</evidence>
<dbReference type="Pfam" id="PF00270">
    <property type="entry name" value="DEAD"/>
    <property type="match status" value="1"/>
</dbReference>
<dbReference type="GO" id="GO:0003676">
    <property type="term" value="F:nucleic acid binding"/>
    <property type="evidence" value="ECO:0007669"/>
    <property type="project" value="InterPro"/>
</dbReference>
<evidence type="ECO:0000256" key="7">
    <source>
        <dbReference type="SAM" id="MobiDB-lite"/>
    </source>
</evidence>
<sequence>MSGWDAIDTSAAAGGWDIQMTGAESMADLEAEWAKEDIKKQKLNAKRSKERDPDYQIDPRDPKKEAALFGNLDPVDLAARMESLSKVTVSVTGADVPKQLDSFNAEHIYWLIRENLKLCHYNAPTPVQRACIPIVAAGRDIMASAQTGSGKTAAFVIPIINVILQGGPCDVAPVIENDRLVTVYPLVLVLEPTRELAVQVNEETKKFSYRSWVRTRCVYGGIPIDNQVEQLKGRGVDLLIATPGRLQDLINRKFISLSKVRCLVLDEADRMLDMGFGPAVHKLMSTDMPRSDQGRQTLLFSATFPDKIEQLSKTFLKNPLRVKVGRVGSVASTISQTFINVSGGPKDSKFLEILPTCLPGRILVFTDSKAAANRLEELVKERLKVNAGAIHGDKDQISREQALYDFKAGKISVLCATSVAARGLDIDNVTHVVNYDIPKDEDEYVHRIGRTGRAGKVGASTSLYSPARDQITVARLMRKKTVPWDSVRTLPQQQLATLKRLVEGPEIEVVQTGGFRRGNGGGNW</sequence>
<accession>A0AAD5TIW1</accession>
<evidence type="ECO:0000259" key="9">
    <source>
        <dbReference type="PROSITE" id="PS51194"/>
    </source>
</evidence>
<dbReference type="Pfam" id="PF00271">
    <property type="entry name" value="Helicase_C"/>
    <property type="match status" value="1"/>
</dbReference>
<dbReference type="InterPro" id="IPR014001">
    <property type="entry name" value="Helicase_ATP-bd"/>
</dbReference>
<dbReference type="EMBL" id="JADGJQ010000038">
    <property type="protein sequence ID" value="KAJ3176755.1"/>
    <property type="molecule type" value="Genomic_DNA"/>
</dbReference>
<proteinExistence type="inferred from homology"/>
<dbReference type="PROSITE" id="PS51194">
    <property type="entry name" value="HELICASE_CTER"/>
    <property type="match status" value="1"/>
</dbReference>
<feature type="domain" description="Helicase C-terminal" evidence="9">
    <location>
        <begin position="349"/>
        <end position="503"/>
    </location>
</feature>
<evidence type="ECO:0000313" key="11">
    <source>
        <dbReference type="Proteomes" id="UP001212152"/>
    </source>
</evidence>
<reference evidence="10" key="1">
    <citation type="submission" date="2020-05" db="EMBL/GenBank/DDBJ databases">
        <title>Phylogenomic resolution of chytrid fungi.</title>
        <authorList>
            <person name="Stajich J.E."/>
            <person name="Amses K."/>
            <person name="Simmons R."/>
            <person name="Seto K."/>
            <person name="Myers J."/>
            <person name="Bonds A."/>
            <person name="Quandt C.A."/>
            <person name="Barry K."/>
            <person name="Liu P."/>
            <person name="Grigoriev I."/>
            <person name="Longcore J.E."/>
            <person name="James T.Y."/>
        </authorList>
    </citation>
    <scope>NUCLEOTIDE SEQUENCE</scope>
    <source>
        <strain evidence="10">JEL0379</strain>
    </source>
</reference>
<evidence type="ECO:0000256" key="5">
    <source>
        <dbReference type="ARBA" id="ARBA00022840"/>
    </source>
</evidence>
<dbReference type="EC" id="3.6.4.13" evidence="1"/>
<organism evidence="10 11">
    <name type="scientific">Geranomyces variabilis</name>
    <dbReference type="NCBI Taxonomy" id="109894"/>
    <lineage>
        <taxon>Eukaryota</taxon>
        <taxon>Fungi</taxon>
        <taxon>Fungi incertae sedis</taxon>
        <taxon>Chytridiomycota</taxon>
        <taxon>Chytridiomycota incertae sedis</taxon>
        <taxon>Chytridiomycetes</taxon>
        <taxon>Spizellomycetales</taxon>
        <taxon>Powellomycetaceae</taxon>
        <taxon>Geranomyces</taxon>
    </lineage>
</organism>
<name>A0AAD5TIW1_9FUNG</name>
<dbReference type="SUPFAM" id="SSF52540">
    <property type="entry name" value="P-loop containing nucleoside triphosphate hydrolases"/>
    <property type="match status" value="1"/>
</dbReference>
<protein>
    <recommendedName>
        <fullName evidence="1">RNA helicase</fullName>
        <ecNumber evidence="1">3.6.4.13</ecNumber>
    </recommendedName>
</protein>
<evidence type="ECO:0000256" key="4">
    <source>
        <dbReference type="ARBA" id="ARBA00022806"/>
    </source>
</evidence>
<evidence type="ECO:0000259" key="8">
    <source>
        <dbReference type="PROSITE" id="PS51192"/>
    </source>
</evidence>
<dbReference type="Proteomes" id="UP001212152">
    <property type="component" value="Unassembled WGS sequence"/>
</dbReference>
<dbReference type="SMART" id="SM00487">
    <property type="entry name" value="DEXDc"/>
    <property type="match status" value="1"/>
</dbReference>
<evidence type="ECO:0000256" key="2">
    <source>
        <dbReference type="ARBA" id="ARBA00022741"/>
    </source>
</evidence>
<dbReference type="InterPro" id="IPR011545">
    <property type="entry name" value="DEAD/DEAH_box_helicase_dom"/>
</dbReference>
<evidence type="ECO:0000256" key="3">
    <source>
        <dbReference type="ARBA" id="ARBA00022801"/>
    </source>
</evidence>
<feature type="compositionally biased region" description="Basic and acidic residues" evidence="7">
    <location>
        <begin position="47"/>
        <end position="62"/>
    </location>
</feature>
<dbReference type="AlphaFoldDB" id="A0AAD5TIW1"/>
<keyword evidence="3 6" id="KW-0378">Hydrolase</keyword>
<dbReference type="SMART" id="SM00490">
    <property type="entry name" value="HELICc"/>
    <property type="match status" value="1"/>
</dbReference>
<keyword evidence="5 6" id="KW-0067">ATP-binding</keyword>
<dbReference type="InterPro" id="IPR000629">
    <property type="entry name" value="RNA-helicase_DEAD-box_CS"/>
</dbReference>
<evidence type="ECO:0000256" key="6">
    <source>
        <dbReference type="RuleBase" id="RU000492"/>
    </source>
</evidence>
<dbReference type="Gene3D" id="3.40.50.300">
    <property type="entry name" value="P-loop containing nucleotide triphosphate hydrolases"/>
    <property type="match status" value="2"/>
</dbReference>
<feature type="region of interest" description="Disordered" evidence="7">
    <location>
        <begin position="40"/>
        <end position="62"/>
    </location>
</feature>
<gene>
    <name evidence="10" type="primary">DED1_2</name>
    <name evidence="10" type="ORF">HDU87_004894</name>
</gene>
<dbReference type="PROSITE" id="PS00039">
    <property type="entry name" value="DEAD_ATP_HELICASE"/>
    <property type="match status" value="1"/>
</dbReference>
<comment type="caution">
    <text evidence="10">The sequence shown here is derived from an EMBL/GenBank/DDBJ whole genome shotgun (WGS) entry which is preliminary data.</text>
</comment>
<comment type="similarity">
    <text evidence="6">Belongs to the DEAD box helicase family.</text>
</comment>
<keyword evidence="4 6" id="KW-0347">Helicase</keyword>
<keyword evidence="11" id="KW-1185">Reference proteome</keyword>
<feature type="domain" description="Helicase ATP-binding" evidence="8">
    <location>
        <begin position="132"/>
        <end position="322"/>
    </location>
</feature>
<keyword evidence="2 6" id="KW-0547">Nucleotide-binding</keyword>
<dbReference type="PANTHER" id="PTHR47958">
    <property type="entry name" value="ATP-DEPENDENT RNA HELICASE DBP3"/>
    <property type="match status" value="1"/>
</dbReference>